<dbReference type="AlphaFoldDB" id="A0A941ING6"/>
<keyword evidence="1" id="KW-1133">Transmembrane helix</keyword>
<keyword evidence="1" id="KW-0472">Membrane</keyword>
<keyword evidence="3" id="KW-1185">Reference proteome</keyword>
<reference evidence="2" key="1">
    <citation type="submission" date="2021-04" db="EMBL/GenBank/DDBJ databases">
        <title>Genome based classification of Actinospica acidithermotolerans sp. nov., an actinobacterium isolated from an Indonesian hot spring.</title>
        <authorList>
            <person name="Kusuma A.B."/>
            <person name="Putra K.E."/>
            <person name="Nafisah S."/>
            <person name="Loh J."/>
            <person name="Nouioui I."/>
            <person name="Goodfellow M."/>
        </authorList>
    </citation>
    <scope>NUCLEOTIDE SEQUENCE</scope>
    <source>
        <strain evidence="2">CSCA 57</strain>
    </source>
</reference>
<keyword evidence="1" id="KW-0812">Transmembrane</keyword>
<dbReference type="EMBL" id="JAGSOG010000005">
    <property type="protein sequence ID" value="MBR7832002.1"/>
    <property type="molecule type" value="Genomic_DNA"/>
</dbReference>
<name>A0A941ING6_9ACTN</name>
<proteinExistence type="predicted"/>
<accession>A0A941ING6</accession>
<dbReference type="RefSeq" id="WP_212526536.1">
    <property type="nucleotide sequence ID" value="NZ_JAGSOG010000005.1"/>
</dbReference>
<feature type="transmembrane region" description="Helical" evidence="1">
    <location>
        <begin position="39"/>
        <end position="60"/>
    </location>
</feature>
<evidence type="ECO:0000313" key="3">
    <source>
        <dbReference type="Proteomes" id="UP000675781"/>
    </source>
</evidence>
<gene>
    <name evidence="2" type="ORF">KDL01_01955</name>
</gene>
<dbReference type="Proteomes" id="UP000675781">
    <property type="component" value="Unassembled WGS sequence"/>
</dbReference>
<sequence>MDLHELMGTAVDDLPDLPDQLAEVTRIHQRRTKTKRATMVAASTALVLGVGTLTIASPWAHTATGASVGTGSTQSLQQFAYDAAKLLQSDWPVPGAKVVWKPSYFPLGVGGIDKYAAFEVTEGSQSWLLRFIFYGSSATTPYPLVTTLPSDCAIVPAGCSANADGTVHAFAPGHMDLAYVFTGDSMRYIIMADYENPTATAGLQPQGLASISPKSEPRVLTNDQLRALGLSDAMQEIYTDAASVGLLGSWVRSTATPIPSELPGS</sequence>
<comment type="caution">
    <text evidence="2">The sequence shown here is derived from an EMBL/GenBank/DDBJ whole genome shotgun (WGS) entry which is preliminary data.</text>
</comment>
<evidence type="ECO:0000256" key="1">
    <source>
        <dbReference type="SAM" id="Phobius"/>
    </source>
</evidence>
<organism evidence="2 3">
    <name type="scientific">Actinospica durhamensis</name>
    <dbReference type="NCBI Taxonomy" id="1508375"/>
    <lineage>
        <taxon>Bacteria</taxon>
        <taxon>Bacillati</taxon>
        <taxon>Actinomycetota</taxon>
        <taxon>Actinomycetes</taxon>
        <taxon>Catenulisporales</taxon>
        <taxon>Actinospicaceae</taxon>
        <taxon>Actinospica</taxon>
    </lineage>
</organism>
<protein>
    <submittedName>
        <fullName evidence="2">Uncharacterized protein</fullName>
    </submittedName>
</protein>
<evidence type="ECO:0000313" key="2">
    <source>
        <dbReference type="EMBL" id="MBR7832002.1"/>
    </source>
</evidence>